<reference evidence="1 2" key="1">
    <citation type="submission" date="2022-10" db="EMBL/GenBank/DDBJ databases">
        <title>paucibacter sp. hw8 Genome sequencing.</title>
        <authorList>
            <person name="Park S."/>
        </authorList>
    </citation>
    <scope>NUCLEOTIDE SEQUENCE [LARGE SCALE GENOMIC DNA]</scope>
    <source>
        <strain evidence="2">hw8</strain>
    </source>
</reference>
<accession>A0ABT5KNW4</accession>
<evidence type="ECO:0008006" key="3">
    <source>
        <dbReference type="Google" id="ProtNLM"/>
    </source>
</evidence>
<dbReference type="SUPFAM" id="SSF48452">
    <property type="entry name" value="TPR-like"/>
    <property type="match status" value="1"/>
</dbReference>
<name>A0ABT5KNW4_9BURK</name>
<evidence type="ECO:0000313" key="2">
    <source>
        <dbReference type="Proteomes" id="UP001219862"/>
    </source>
</evidence>
<dbReference type="Proteomes" id="UP001219862">
    <property type="component" value="Unassembled WGS sequence"/>
</dbReference>
<proteinExistence type="predicted"/>
<dbReference type="InterPro" id="IPR011990">
    <property type="entry name" value="TPR-like_helical_dom_sf"/>
</dbReference>
<dbReference type="EMBL" id="JAQQXS010000004">
    <property type="protein sequence ID" value="MDC8784603.1"/>
    <property type="molecule type" value="Genomic_DNA"/>
</dbReference>
<dbReference type="RefSeq" id="WP_273595725.1">
    <property type="nucleotide sequence ID" value="NZ_JAQQXS010000004.1"/>
</dbReference>
<evidence type="ECO:0000313" key="1">
    <source>
        <dbReference type="EMBL" id="MDC8784603.1"/>
    </source>
</evidence>
<keyword evidence="2" id="KW-1185">Reference proteome</keyword>
<dbReference type="Gene3D" id="1.25.40.10">
    <property type="entry name" value="Tetratricopeptide repeat domain"/>
    <property type="match status" value="1"/>
</dbReference>
<gene>
    <name evidence="1" type="ORF">PRZ01_05315</name>
</gene>
<protein>
    <recommendedName>
        <fullName evidence="3">Tetratricopeptide repeat protein</fullName>
    </recommendedName>
</protein>
<sequence length="373" mass="40559">MRIKSRLLKRLDAGIASASSTAQGACLSVQRALLLARHGQMAQAREQLTALHQLAFQHANAAPIAWLQFAEGLMCYYADFSDSGREDMAQALIKAQAHGDQALEALCEAWLAHLAYVRYDDAALLAHARACDTVAAEDDHGARFRLCTVIGLAYQSVSDEDACRAWYARARWHVQVDGDDAALSALMFNQAEMRVSQVRRHRLLAPQASGLHAVEGAAALLLGAHSVDHYDHAVGGSVQPDLTALLQAQVLSLDGRFEAAQQLYEKHLPQLREAGLVRLGCSRWADLAWCSLNAGKPTLAAQQAEHALQELSPGCDVDDRAVMHSRLAHVYAALGDPARAASHARQGEVEWQRYAAQLASRAQALRACDLVPR</sequence>
<comment type="caution">
    <text evidence="1">The sequence shown here is derived from an EMBL/GenBank/DDBJ whole genome shotgun (WGS) entry which is preliminary data.</text>
</comment>
<organism evidence="1 2">
    <name type="scientific">Roseateles koreensis</name>
    <dbReference type="NCBI Taxonomy" id="2987526"/>
    <lineage>
        <taxon>Bacteria</taxon>
        <taxon>Pseudomonadati</taxon>
        <taxon>Pseudomonadota</taxon>
        <taxon>Betaproteobacteria</taxon>
        <taxon>Burkholderiales</taxon>
        <taxon>Sphaerotilaceae</taxon>
        <taxon>Roseateles</taxon>
    </lineage>
</organism>